<proteinExistence type="predicted"/>
<protein>
    <recommendedName>
        <fullName evidence="2">MBL fold metallo-hydrolase</fullName>
    </recommendedName>
</protein>
<dbReference type="Proteomes" id="UP001301326">
    <property type="component" value="Chromosome"/>
</dbReference>
<evidence type="ECO:0008006" key="2">
    <source>
        <dbReference type="Google" id="ProtNLM"/>
    </source>
</evidence>
<dbReference type="AlphaFoldDB" id="A0AA95KMS4"/>
<dbReference type="InterPro" id="IPR051682">
    <property type="entry name" value="Mito_Persulfide_Diox"/>
</dbReference>
<evidence type="ECO:0000313" key="1">
    <source>
        <dbReference type="EMBL" id="WGZ92838.1"/>
    </source>
</evidence>
<accession>A0AA95KMS4</accession>
<name>A0AA95KMS4_9GAMM</name>
<dbReference type="InterPro" id="IPR036866">
    <property type="entry name" value="RibonucZ/Hydroxyglut_hydro"/>
</dbReference>
<dbReference type="GO" id="GO:0050313">
    <property type="term" value="F:sulfur dioxygenase activity"/>
    <property type="evidence" value="ECO:0007669"/>
    <property type="project" value="TreeGrafter"/>
</dbReference>
<dbReference type="Gene3D" id="3.60.15.10">
    <property type="entry name" value="Ribonuclease Z/Hydroxyacylglutathione hydrolase-like"/>
    <property type="match status" value="1"/>
</dbReference>
<reference evidence="1" key="2">
    <citation type="submission" date="2023-04" db="EMBL/GenBank/DDBJ databases">
        <authorList>
            <person name="Beletskiy A.V."/>
            <person name="Mardanov A.V."/>
            <person name="Ravin N.V."/>
        </authorList>
    </citation>
    <scope>NUCLEOTIDE SEQUENCE</scope>
    <source>
        <strain evidence="1">GKL-02</strain>
    </source>
</reference>
<dbReference type="GO" id="GO:0006749">
    <property type="term" value="P:glutathione metabolic process"/>
    <property type="evidence" value="ECO:0007669"/>
    <property type="project" value="TreeGrafter"/>
</dbReference>
<organism evidence="1">
    <name type="scientific">Candidatus Thiothrix putei</name>
    <dbReference type="NCBI Taxonomy" id="3080811"/>
    <lineage>
        <taxon>Bacteria</taxon>
        <taxon>Pseudomonadati</taxon>
        <taxon>Pseudomonadota</taxon>
        <taxon>Gammaproteobacteria</taxon>
        <taxon>Thiotrichales</taxon>
        <taxon>Thiotrichaceae</taxon>
        <taxon>Thiothrix</taxon>
    </lineage>
</organism>
<dbReference type="SUPFAM" id="SSF56281">
    <property type="entry name" value="Metallo-hydrolase/oxidoreductase"/>
    <property type="match status" value="1"/>
</dbReference>
<reference evidence="1" key="1">
    <citation type="journal article" date="2023" name="Int. J. Mol. Sci.">
        <title>Metagenomics Revealed a New Genus 'Candidatus Thiocaldithrix dubininis' gen. nov., sp. nov. and a New Species 'Candidatus Thiothrix putei' sp. nov. in the Family Thiotrichaceae, Some Members of Which Have Traits of Both Na+- and H+-Motive Energetics.</title>
        <authorList>
            <person name="Ravin N.V."/>
            <person name="Muntyan M.S."/>
            <person name="Smolyakov D.D."/>
            <person name="Rudenko T.S."/>
            <person name="Beletsky A.V."/>
            <person name="Mardanov A.V."/>
            <person name="Grabovich M.Y."/>
        </authorList>
    </citation>
    <scope>NUCLEOTIDE SEQUENCE</scope>
    <source>
        <strain evidence="1">GKL-02</strain>
    </source>
</reference>
<gene>
    <name evidence="1" type="ORF">QJT81_13445</name>
</gene>
<sequence length="54" mass="6073">MIFRQLFEQDSSTYTYLLACEQSGECVLIDPVIDTVERDLAVLQALGLTPTFFA</sequence>
<dbReference type="GO" id="GO:0070813">
    <property type="term" value="P:hydrogen sulfide metabolic process"/>
    <property type="evidence" value="ECO:0007669"/>
    <property type="project" value="TreeGrafter"/>
</dbReference>
<dbReference type="EMBL" id="CP124756">
    <property type="protein sequence ID" value="WGZ92838.1"/>
    <property type="molecule type" value="Genomic_DNA"/>
</dbReference>
<dbReference type="KEGG" id="tput:QJT81_13445"/>
<dbReference type="PANTHER" id="PTHR43084:SF1">
    <property type="entry name" value="PERSULFIDE DIOXYGENASE ETHE1, MITOCHONDRIAL"/>
    <property type="match status" value="1"/>
</dbReference>
<dbReference type="PANTHER" id="PTHR43084">
    <property type="entry name" value="PERSULFIDE DIOXYGENASE ETHE1"/>
    <property type="match status" value="1"/>
</dbReference>